<accession>I1D2K5</accession>
<organism evidence="1 2">
    <name type="scientific">Saccharomonospora glauca K62</name>
    <dbReference type="NCBI Taxonomy" id="928724"/>
    <lineage>
        <taxon>Bacteria</taxon>
        <taxon>Bacillati</taxon>
        <taxon>Actinomycetota</taxon>
        <taxon>Actinomycetes</taxon>
        <taxon>Pseudonocardiales</taxon>
        <taxon>Pseudonocardiaceae</taxon>
        <taxon>Saccharomonospora</taxon>
    </lineage>
</organism>
<reference evidence="1 2" key="1">
    <citation type="submission" date="2011-09" db="EMBL/GenBank/DDBJ databases">
        <authorList>
            <consortium name="US DOE Joint Genome Institute (JGI-PGF)"/>
            <person name="Lucas S."/>
            <person name="Han J."/>
            <person name="Lapidus A."/>
            <person name="Cheng J.-F."/>
            <person name="Goodwin L."/>
            <person name="Pitluck S."/>
            <person name="Peters L."/>
            <person name="Land M.L."/>
            <person name="Hauser L."/>
            <person name="Brambilla E."/>
            <person name="Klenk H.-P."/>
            <person name="Woyke T.J."/>
        </authorList>
    </citation>
    <scope>NUCLEOTIDE SEQUENCE [LARGE SCALE GENOMIC DNA]</scope>
    <source>
        <strain evidence="1 2">K62</strain>
    </source>
</reference>
<name>I1D2K5_9PSEU</name>
<dbReference type="Gene3D" id="6.10.140.1650">
    <property type="match status" value="1"/>
</dbReference>
<dbReference type="EMBL" id="CM001484">
    <property type="protein sequence ID" value="EIE99179.1"/>
    <property type="molecule type" value="Genomic_DNA"/>
</dbReference>
<proteinExistence type="predicted"/>
<reference evidence="2" key="2">
    <citation type="submission" date="2012-01" db="EMBL/GenBank/DDBJ databases">
        <title>Noncontiguous Finished sequence of chromosome of Saccharomonospora glauca K62.</title>
        <authorList>
            <consortium name="US DOE Joint Genome Institute"/>
            <person name="Lucas S."/>
            <person name="Han J."/>
            <person name="Lapidus A."/>
            <person name="Cheng J.-F."/>
            <person name="Goodwin L."/>
            <person name="Pitluck S."/>
            <person name="Peters L."/>
            <person name="Mikhailova N."/>
            <person name="Held B."/>
            <person name="Detter J.C."/>
            <person name="Han C."/>
            <person name="Tapia R."/>
            <person name="Land M."/>
            <person name="Hauser L."/>
            <person name="Kyrpides N."/>
            <person name="Ivanova N."/>
            <person name="Pagani I."/>
            <person name="Brambilla E.-M."/>
            <person name="Klenk H.-P."/>
            <person name="Woyke T."/>
        </authorList>
    </citation>
    <scope>NUCLEOTIDE SEQUENCE [LARGE SCALE GENOMIC DNA]</scope>
    <source>
        <strain evidence="2">K62</strain>
    </source>
</reference>
<dbReference type="STRING" id="928724.SacglDRAFT_02283"/>
<evidence type="ECO:0000313" key="1">
    <source>
        <dbReference type="EMBL" id="EIE99179.1"/>
    </source>
</evidence>
<dbReference type="Proteomes" id="UP000005087">
    <property type="component" value="Chromosome"/>
</dbReference>
<evidence type="ECO:0000313" key="2">
    <source>
        <dbReference type="Proteomes" id="UP000005087"/>
    </source>
</evidence>
<dbReference type="HOGENOM" id="CLU_2791458_0_0_11"/>
<keyword evidence="2" id="KW-1185">Reference proteome</keyword>
<protein>
    <submittedName>
        <fullName evidence="1">Uncharacterized protein</fullName>
    </submittedName>
</protein>
<dbReference type="AlphaFoldDB" id="I1D2K5"/>
<sequence>MTAGLWFDGECPVCTVVLAKALGWPVREIFDLAHRFAWSLELLTRLAEVLHCSFGEVTELTGARMVGA</sequence>
<gene>
    <name evidence="1" type="ORF">SacglDRAFT_02283</name>
</gene>